<dbReference type="Pfam" id="PF01464">
    <property type="entry name" value="SLT"/>
    <property type="match status" value="1"/>
</dbReference>
<dbReference type="EMBL" id="CAACVI010000045">
    <property type="protein sequence ID" value="VEN74819.1"/>
    <property type="molecule type" value="Genomic_DNA"/>
</dbReference>
<dbReference type="Gene3D" id="3.10.350.10">
    <property type="entry name" value="LysM domain"/>
    <property type="match status" value="3"/>
</dbReference>
<dbReference type="InterPro" id="IPR023346">
    <property type="entry name" value="Lysozyme-like_dom_sf"/>
</dbReference>
<organism evidence="2">
    <name type="scientific">uncultured Desulfobacteraceae bacterium</name>
    <dbReference type="NCBI Taxonomy" id="218296"/>
    <lineage>
        <taxon>Bacteria</taxon>
        <taxon>Pseudomonadati</taxon>
        <taxon>Thermodesulfobacteriota</taxon>
        <taxon>Desulfobacteria</taxon>
        <taxon>Desulfobacterales</taxon>
        <taxon>Desulfobacteraceae</taxon>
        <taxon>environmental samples</taxon>
    </lineage>
</organism>
<dbReference type="CDD" id="cd16894">
    <property type="entry name" value="MltD-like"/>
    <property type="match status" value="1"/>
</dbReference>
<proteinExistence type="predicted"/>
<feature type="domain" description="LysM" evidence="1">
    <location>
        <begin position="491"/>
        <end position="534"/>
    </location>
</feature>
<dbReference type="InterPro" id="IPR036779">
    <property type="entry name" value="LysM_dom_sf"/>
</dbReference>
<protein>
    <submittedName>
        <fullName evidence="2">Lytic transglycosylase</fullName>
    </submittedName>
</protein>
<gene>
    <name evidence="2" type="ORF">EPICR_50095</name>
</gene>
<dbReference type="InterPro" id="IPR008258">
    <property type="entry name" value="Transglycosylase_SLT_dom_1"/>
</dbReference>
<dbReference type="SMART" id="SM00257">
    <property type="entry name" value="LysM"/>
    <property type="match status" value="3"/>
</dbReference>
<sequence length="595" mass="68195">MKTLILLTKKDIPAFLLRFLALLLFFAWTQAPDRAAHARTRALGEVSNPESGLLASRRTDVGKRTAYPVSKKMERLLAQARASYEKAQSYWEKNNIPKAFKALDAAYSLLLGIPSGSHPEYLRRKKELRFLISRRNHEIYVSRGSVVNGKHKAIPIVLNRHVKREITRYATFEKNFFIESYKRSGKYRPMILRHLKKEGVPEEISWLPLIESGFKITALSKARALGLWQFIPSTGYKFGLKRDLYVDERLDPIKSTKAAIAYLKELHKLFGDWITAIAAYNCGEGKILSVIRDQKVNYLDNFWDLYKRLPRETAQYVPRFMATLHMIRNPEKYGISLVKTESPLEFDPVTISKRVSVRNVAKAVGSPEKLLKELNPELRYEILPQELYTLRVPPGSGRRLLERIDDMPVSSLPQPAFVKHRVRPGETLSDIARKHRVSVKRIARANNIRRSNLIVAGKTLKIPLGRTSTRKSSAKRRSRPRAKAPIIAGAPTHIARPGDSLWTIARRYGTTAHKIRETNGMSTNRIQIGQRLKIPGTLGRTRTAKRRLKIYTTRIGDSPFTIAKRHNMPLTRFLKINNLDRKNKIFPGQTLYVDR</sequence>
<dbReference type="Pfam" id="PF01476">
    <property type="entry name" value="LysM"/>
    <property type="match status" value="3"/>
</dbReference>
<accession>A0A484HHR7</accession>
<feature type="domain" description="LysM" evidence="1">
    <location>
        <begin position="549"/>
        <end position="593"/>
    </location>
</feature>
<feature type="domain" description="LysM" evidence="1">
    <location>
        <begin position="418"/>
        <end position="462"/>
    </location>
</feature>
<reference evidence="2" key="1">
    <citation type="submission" date="2019-01" db="EMBL/GenBank/DDBJ databases">
        <authorList>
            <consortium name="Genoscope - CEA"/>
            <person name="William W."/>
        </authorList>
    </citation>
    <scope>NUCLEOTIDE SEQUENCE</scope>
    <source>
        <strain evidence="2">CR-1</strain>
    </source>
</reference>
<dbReference type="Gene3D" id="1.10.530.10">
    <property type="match status" value="1"/>
</dbReference>
<dbReference type="PANTHER" id="PTHR33734:SF22">
    <property type="entry name" value="MEMBRANE-BOUND LYTIC MUREIN TRANSGLYCOSYLASE D"/>
    <property type="match status" value="1"/>
</dbReference>
<dbReference type="PROSITE" id="PS51782">
    <property type="entry name" value="LYSM"/>
    <property type="match status" value="3"/>
</dbReference>
<dbReference type="InterPro" id="IPR018392">
    <property type="entry name" value="LysM"/>
</dbReference>
<dbReference type="AlphaFoldDB" id="A0A484HHR7"/>
<evidence type="ECO:0000259" key="1">
    <source>
        <dbReference type="PROSITE" id="PS51782"/>
    </source>
</evidence>
<evidence type="ECO:0000313" key="2">
    <source>
        <dbReference type="EMBL" id="VEN74819.1"/>
    </source>
</evidence>
<dbReference type="CDD" id="cd00118">
    <property type="entry name" value="LysM"/>
    <property type="match status" value="3"/>
</dbReference>
<dbReference type="SUPFAM" id="SSF54106">
    <property type="entry name" value="LysM domain"/>
    <property type="match status" value="3"/>
</dbReference>
<dbReference type="PANTHER" id="PTHR33734">
    <property type="entry name" value="LYSM DOMAIN-CONTAINING GPI-ANCHORED PROTEIN 2"/>
    <property type="match status" value="1"/>
</dbReference>
<dbReference type="GO" id="GO:0008932">
    <property type="term" value="F:lytic endotransglycosylase activity"/>
    <property type="evidence" value="ECO:0007669"/>
    <property type="project" value="TreeGrafter"/>
</dbReference>
<name>A0A484HHR7_9BACT</name>
<dbReference type="SUPFAM" id="SSF53955">
    <property type="entry name" value="Lysozyme-like"/>
    <property type="match status" value="1"/>
</dbReference>